<dbReference type="InterPro" id="IPR029062">
    <property type="entry name" value="Class_I_gatase-like"/>
</dbReference>
<dbReference type="Proteomes" id="UP000178943">
    <property type="component" value="Unassembled WGS sequence"/>
</dbReference>
<dbReference type="PANTHER" id="PTHR43235:SF1">
    <property type="entry name" value="GLUTAMINE AMIDOTRANSFERASE PB2B2.05-RELATED"/>
    <property type="match status" value="1"/>
</dbReference>
<dbReference type="SUPFAM" id="SSF52317">
    <property type="entry name" value="Class I glutamine amidotransferase-like"/>
    <property type="match status" value="1"/>
</dbReference>
<proteinExistence type="predicted"/>
<dbReference type="GO" id="GO:0016811">
    <property type="term" value="F:hydrolase activity, acting on carbon-nitrogen (but not peptide) bonds, in linear amides"/>
    <property type="evidence" value="ECO:0007669"/>
    <property type="project" value="InterPro"/>
</dbReference>
<dbReference type="Gene3D" id="3.40.50.880">
    <property type="match status" value="1"/>
</dbReference>
<reference evidence="1 2" key="1">
    <citation type="journal article" date="2016" name="Nat. Commun.">
        <title>Thousands of microbial genomes shed light on interconnected biogeochemical processes in an aquifer system.</title>
        <authorList>
            <person name="Anantharaman K."/>
            <person name="Brown C.T."/>
            <person name="Hug L.A."/>
            <person name="Sharon I."/>
            <person name="Castelle C.J."/>
            <person name="Probst A.J."/>
            <person name="Thomas B.C."/>
            <person name="Singh A."/>
            <person name="Wilkins M.J."/>
            <person name="Karaoz U."/>
            <person name="Brodie E.L."/>
            <person name="Williams K.H."/>
            <person name="Hubbard S.S."/>
            <person name="Banfield J.F."/>
        </authorList>
    </citation>
    <scope>NUCLEOTIDE SEQUENCE [LARGE SCALE GENOMIC DNA]</scope>
</reference>
<dbReference type="PANTHER" id="PTHR43235">
    <property type="entry name" value="GLUTAMINE AMIDOTRANSFERASE PB2B2.05-RELATED"/>
    <property type="match status" value="1"/>
</dbReference>
<protein>
    <submittedName>
        <fullName evidence="1">Uncharacterized protein</fullName>
    </submittedName>
</protein>
<dbReference type="CDD" id="cd01745">
    <property type="entry name" value="GATase1_2"/>
    <property type="match status" value="1"/>
</dbReference>
<dbReference type="InterPro" id="IPR044668">
    <property type="entry name" value="PuuD-like"/>
</dbReference>
<dbReference type="AlphaFoldDB" id="A0A1F5VJ38"/>
<evidence type="ECO:0000313" key="1">
    <source>
        <dbReference type="EMBL" id="OGF63425.1"/>
    </source>
</evidence>
<name>A0A1F5VJ38_9BACT</name>
<accession>A0A1F5VJ38</accession>
<evidence type="ECO:0000313" key="2">
    <source>
        <dbReference type="Proteomes" id="UP000178943"/>
    </source>
</evidence>
<comment type="caution">
    <text evidence="1">The sequence shown here is derived from an EMBL/GenBank/DDBJ whole genome shotgun (WGS) entry which is preliminary data.</text>
</comment>
<sequence>MKKPIIGIIPGYNYQNSTTTVPKDYLDAVDAASGLPVIISNLTSPEYHNEVADLCNGILITGSLSDVDPQKYNQQPIPQCGEVNPLREEVDWILLDIIFRKKIPLFGICHGHQEINVYLGGTLYQDIETQVPNAVKHRQSPPFYYPVHKITIEQNKLLHKITGKRTLNVNSRHHQGINKLAKGLVPLALSDDKLVEAFILDSKKHFVLGIQWHPENMYKNDKASLHLFQYFTTLCKNKKNH</sequence>
<dbReference type="InterPro" id="IPR011697">
    <property type="entry name" value="Peptidase_C26"/>
</dbReference>
<dbReference type="PROSITE" id="PS51273">
    <property type="entry name" value="GATASE_TYPE_1"/>
    <property type="match status" value="1"/>
</dbReference>
<dbReference type="STRING" id="1817863.A2Y62_07225"/>
<organism evidence="1 2">
    <name type="scientific">Candidatus Fischerbacteria bacterium RBG_13_37_8</name>
    <dbReference type="NCBI Taxonomy" id="1817863"/>
    <lineage>
        <taxon>Bacteria</taxon>
        <taxon>Candidatus Fischeribacteriota</taxon>
    </lineage>
</organism>
<dbReference type="EMBL" id="MFGW01000164">
    <property type="protein sequence ID" value="OGF63425.1"/>
    <property type="molecule type" value="Genomic_DNA"/>
</dbReference>
<dbReference type="GO" id="GO:0005829">
    <property type="term" value="C:cytosol"/>
    <property type="evidence" value="ECO:0007669"/>
    <property type="project" value="TreeGrafter"/>
</dbReference>
<dbReference type="Pfam" id="PF07722">
    <property type="entry name" value="Peptidase_C26"/>
    <property type="match status" value="1"/>
</dbReference>
<dbReference type="FunFam" id="3.40.50.880:FF:000030">
    <property type="entry name" value="Gamma-glutamyl-gamma-aminobutyrate hydrolase PuuD"/>
    <property type="match status" value="1"/>
</dbReference>
<gene>
    <name evidence="1" type="ORF">A2Y62_07225</name>
</gene>